<dbReference type="AlphaFoldDB" id="A0AAN4W5G1"/>
<evidence type="ECO:0000256" key="2">
    <source>
        <dbReference type="ARBA" id="ARBA00006542"/>
    </source>
</evidence>
<dbReference type="EMBL" id="BQKE01000005">
    <property type="protein sequence ID" value="GJM64445.1"/>
    <property type="molecule type" value="Genomic_DNA"/>
</dbReference>
<dbReference type="GO" id="GO:0005737">
    <property type="term" value="C:cytoplasm"/>
    <property type="evidence" value="ECO:0007669"/>
    <property type="project" value="InterPro"/>
</dbReference>
<dbReference type="SUPFAM" id="SSF51182">
    <property type="entry name" value="RmlC-like cupins"/>
    <property type="match status" value="1"/>
</dbReference>
<protein>
    <recommendedName>
        <fullName evidence="3">glucose-6-phosphate isomerase</fullName>
        <ecNumber evidence="3">5.3.1.9</ecNumber>
    </recommendedName>
</protein>
<keyword evidence="9" id="KW-1185">Reference proteome</keyword>
<comment type="caution">
    <text evidence="8">The sequence shown here is derived from an EMBL/GenBank/DDBJ whole genome shotgun (WGS) entry which is preliminary data.</text>
</comment>
<gene>
    <name evidence="8" type="ORF">PEDI_49970</name>
</gene>
<dbReference type="GO" id="GO:0004347">
    <property type="term" value="F:glucose-6-phosphate isomerase activity"/>
    <property type="evidence" value="ECO:0007669"/>
    <property type="project" value="UniProtKB-EC"/>
</dbReference>
<name>A0AAN4W5G1_9BACT</name>
<comment type="pathway">
    <text evidence="1">Carbohydrate degradation; glycolysis; D-glyceraldehyde 3-phosphate and glycerone phosphate from D-glucose: step 2/4.</text>
</comment>
<accession>A0AAN4W5G1</accession>
<dbReference type="InterPro" id="IPR010551">
    <property type="entry name" value="G6P_isomerase_prok"/>
</dbReference>
<dbReference type="GO" id="GO:0006094">
    <property type="term" value="P:gluconeogenesis"/>
    <property type="evidence" value="ECO:0007669"/>
    <property type="project" value="UniProtKB-KW"/>
</dbReference>
<evidence type="ECO:0000313" key="9">
    <source>
        <dbReference type="Proteomes" id="UP001310022"/>
    </source>
</evidence>
<evidence type="ECO:0000256" key="4">
    <source>
        <dbReference type="ARBA" id="ARBA00022432"/>
    </source>
</evidence>
<dbReference type="EC" id="5.3.1.9" evidence="3"/>
<evidence type="ECO:0000256" key="6">
    <source>
        <dbReference type="ARBA" id="ARBA00029321"/>
    </source>
</evidence>
<comment type="catalytic activity">
    <reaction evidence="6">
        <text>alpha-D-glucose 6-phosphate = beta-D-fructose 6-phosphate</text>
        <dbReference type="Rhea" id="RHEA:11816"/>
        <dbReference type="ChEBI" id="CHEBI:57634"/>
        <dbReference type="ChEBI" id="CHEBI:58225"/>
        <dbReference type="EC" id="5.3.1.9"/>
    </reaction>
</comment>
<sequence>MAIVQPSVFLKLQSGKLTGDQVLKSQKKLKDLEGVFQDEQIRAALPQESLIYEVQAFMPIAEGKSGGLFFGNSTIYPGKIGAEYHMTRGHFHSNLDTGEYYWGVKGEGILIMMDEDRNVWAEEMSEGSVHYIPGKVAHRVANVGEELLVFNACWPSDAGHDYATIAEKGFAARLVEVDGEPKLVDS</sequence>
<dbReference type="Gene3D" id="2.60.120.10">
    <property type="entry name" value="Jelly Rolls"/>
    <property type="match status" value="1"/>
</dbReference>
<dbReference type="Proteomes" id="UP001310022">
    <property type="component" value="Unassembled WGS sequence"/>
</dbReference>
<dbReference type="InterPro" id="IPR011051">
    <property type="entry name" value="RmlC_Cupin_sf"/>
</dbReference>
<keyword evidence="5" id="KW-0324">Glycolysis</keyword>
<dbReference type="CDD" id="cd02218">
    <property type="entry name" value="cupin_PGI"/>
    <property type="match status" value="1"/>
</dbReference>
<feature type="domain" description="Glucose-6-phosphate isomerase prokaryote" evidence="7">
    <location>
        <begin position="26"/>
        <end position="176"/>
    </location>
</feature>
<dbReference type="InterPro" id="IPR014710">
    <property type="entry name" value="RmlC-like_jellyroll"/>
</dbReference>
<keyword evidence="4" id="KW-0312">Gluconeogenesis</keyword>
<dbReference type="Pfam" id="PF06560">
    <property type="entry name" value="GPI"/>
    <property type="match status" value="1"/>
</dbReference>
<dbReference type="RefSeq" id="WP_338239509.1">
    <property type="nucleotide sequence ID" value="NZ_BQKE01000005.1"/>
</dbReference>
<comment type="similarity">
    <text evidence="2">Belongs to the archaeal-type GPI family.</text>
</comment>
<keyword evidence="8" id="KW-0413">Isomerase</keyword>
<evidence type="ECO:0000313" key="8">
    <source>
        <dbReference type="EMBL" id="GJM64445.1"/>
    </source>
</evidence>
<dbReference type="GO" id="GO:0006096">
    <property type="term" value="P:glycolytic process"/>
    <property type="evidence" value="ECO:0007669"/>
    <property type="project" value="UniProtKB-KW"/>
</dbReference>
<evidence type="ECO:0000259" key="7">
    <source>
        <dbReference type="Pfam" id="PF06560"/>
    </source>
</evidence>
<organism evidence="8 9">
    <name type="scientific">Persicobacter diffluens</name>
    <dbReference type="NCBI Taxonomy" id="981"/>
    <lineage>
        <taxon>Bacteria</taxon>
        <taxon>Pseudomonadati</taxon>
        <taxon>Bacteroidota</taxon>
        <taxon>Cytophagia</taxon>
        <taxon>Cytophagales</taxon>
        <taxon>Persicobacteraceae</taxon>
        <taxon>Persicobacter</taxon>
    </lineage>
</organism>
<evidence type="ECO:0000256" key="3">
    <source>
        <dbReference type="ARBA" id="ARBA00011952"/>
    </source>
</evidence>
<evidence type="ECO:0000256" key="5">
    <source>
        <dbReference type="ARBA" id="ARBA00023152"/>
    </source>
</evidence>
<evidence type="ECO:0000256" key="1">
    <source>
        <dbReference type="ARBA" id="ARBA00004926"/>
    </source>
</evidence>
<reference evidence="8 9" key="1">
    <citation type="submission" date="2021-12" db="EMBL/GenBank/DDBJ databases">
        <title>Genome sequencing of bacteria with rrn-lacking chromosome and rrn-plasmid.</title>
        <authorList>
            <person name="Anda M."/>
            <person name="Iwasaki W."/>
        </authorList>
    </citation>
    <scope>NUCLEOTIDE SEQUENCE [LARGE SCALE GENOMIC DNA]</scope>
    <source>
        <strain evidence="8 9">NBRC 15940</strain>
    </source>
</reference>
<proteinExistence type="inferred from homology"/>